<comment type="function">
    <text evidence="2">Removes the formyl group from the N-terminal Met of newly synthesized proteins. Requires at least a dipeptide for an efficient rate of reaction. N-terminal L-methionine is a prerequisite for activity but the enzyme has broad specificity at other positions.</text>
</comment>
<name>A0A523UT01_UNCT6</name>
<dbReference type="Proteomes" id="UP000315525">
    <property type="component" value="Unassembled WGS sequence"/>
</dbReference>
<dbReference type="HAMAP" id="MF_00163">
    <property type="entry name" value="Pep_deformylase"/>
    <property type="match status" value="1"/>
</dbReference>
<keyword evidence="2 3" id="KW-0378">Hydrolase</keyword>
<dbReference type="Pfam" id="PF01327">
    <property type="entry name" value="Pep_deformylase"/>
    <property type="match status" value="1"/>
</dbReference>
<keyword evidence="2" id="KW-0479">Metal-binding</keyword>
<feature type="binding site" evidence="2">
    <location>
        <position position="132"/>
    </location>
    <ligand>
        <name>Fe cation</name>
        <dbReference type="ChEBI" id="CHEBI:24875"/>
    </ligand>
</feature>
<comment type="caution">
    <text evidence="3">The sequence shown here is derived from an EMBL/GenBank/DDBJ whole genome shotgun (WGS) entry which is preliminary data.</text>
</comment>
<feature type="binding site" evidence="2">
    <location>
        <position position="128"/>
    </location>
    <ligand>
        <name>Fe cation</name>
        <dbReference type="ChEBI" id="CHEBI:24875"/>
    </ligand>
</feature>
<sequence>MLEIRRYPDPVLTQKCSLVCEVDDSIRRLMDTMFKVMEQSMGQGLAAPQIGVLQRVIVMKVDDIYYALANPRILNPRGKVKDEEGCLSIPGVKVEVPRAASLKVEGLDLDGDSLTLDAKGDLARVIQHEVNHIDGKLIIDYLPKAERLNFDLNYLEAMEQTAP</sequence>
<reference evidence="3 4" key="1">
    <citation type="submission" date="2019-03" db="EMBL/GenBank/DDBJ databases">
        <title>Metabolic potential of uncultured bacteria and archaea associated with petroleum seepage in deep-sea sediments.</title>
        <authorList>
            <person name="Dong X."/>
            <person name="Hubert C."/>
        </authorList>
    </citation>
    <scope>NUCLEOTIDE SEQUENCE [LARGE SCALE GENOMIC DNA]</scope>
    <source>
        <strain evidence="3">E44_bin18</strain>
    </source>
</reference>
<comment type="catalytic activity">
    <reaction evidence="2">
        <text>N-terminal N-formyl-L-methionyl-[peptide] + H2O = N-terminal L-methionyl-[peptide] + formate</text>
        <dbReference type="Rhea" id="RHEA:24420"/>
        <dbReference type="Rhea" id="RHEA-COMP:10639"/>
        <dbReference type="Rhea" id="RHEA-COMP:10640"/>
        <dbReference type="ChEBI" id="CHEBI:15377"/>
        <dbReference type="ChEBI" id="CHEBI:15740"/>
        <dbReference type="ChEBI" id="CHEBI:49298"/>
        <dbReference type="ChEBI" id="CHEBI:64731"/>
        <dbReference type="EC" id="3.5.1.88"/>
    </reaction>
</comment>
<dbReference type="PIRSF" id="PIRSF004749">
    <property type="entry name" value="Pep_def"/>
    <property type="match status" value="1"/>
</dbReference>
<gene>
    <name evidence="2 3" type="primary">def</name>
    <name evidence="3" type="ORF">E3J62_06820</name>
</gene>
<comment type="similarity">
    <text evidence="1 2">Belongs to the polypeptide deformylase family.</text>
</comment>
<dbReference type="PRINTS" id="PR01576">
    <property type="entry name" value="PDEFORMYLASE"/>
</dbReference>
<dbReference type="NCBIfam" id="NF001159">
    <property type="entry name" value="PRK00150.1-3"/>
    <property type="match status" value="1"/>
</dbReference>
<evidence type="ECO:0000256" key="2">
    <source>
        <dbReference type="HAMAP-Rule" id="MF_00163"/>
    </source>
</evidence>
<dbReference type="InterPro" id="IPR023635">
    <property type="entry name" value="Peptide_deformylase"/>
</dbReference>
<dbReference type="CDD" id="cd00487">
    <property type="entry name" value="Pep_deformylase"/>
    <property type="match status" value="1"/>
</dbReference>
<protein>
    <recommendedName>
        <fullName evidence="2">Peptide deformylase</fullName>
        <shortName evidence="2">PDF</shortName>
        <ecNumber evidence="2">3.5.1.88</ecNumber>
    </recommendedName>
    <alternativeName>
        <fullName evidence="2">Polypeptide deformylase</fullName>
    </alternativeName>
</protein>
<dbReference type="NCBIfam" id="TIGR00079">
    <property type="entry name" value="pept_deformyl"/>
    <property type="match status" value="1"/>
</dbReference>
<dbReference type="GO" id="GO:0006412">
    <property type="term" value="P:translation"/>
    <property type="evidence" value="ECO:0007669"/>
    <property type="project" value="UniProtKB-UniRule"/>
</dbReference>
<accession>A0A523UT01</accession>
<dbReference type="GO" id="GO:0042586">
    <property type="term" value="F:peptide deformylase activity"/>
    <property type="evidence" value="ECO:0007669"/>
    <property type="project" value="UniProtKB-UniRule"/>
</dbReference>
<proteinExistence type="inferred from homology"/>
<dbReference type="EMBL" id="SOJN01000078">
    <property type="protein sequence ID" value="TET45660.1"/>
    <property type="molecule type" value="Genomic_DNA"/>
</dbReference>
<dbReference type="Gene3D" id="3.90.45.10">
    <property type="entry name" value="Peptide deformylase"/>
    <property type="match status" value="1"/>
</dbReference>
<feature type="binding site" evidence="2">
    <location>
        <position position="86"/>
    </location>
    <ligand>
        <name>Fe cation</name>
        <dbReference type="ChEBI" id="CHEBI:24875"/>
    </ligand>
</feature>
<dbReference type="InterPro" id="IPR036821">
    <property type="entry name" value="Peptide_deformylase_sf"/>
</dbReference>
<evidence type="ECO:0000313" key="4">
    <source>
        <dbReference type="Proteomes" id="UP000315525"/>
    </source>
</evidence>
<dbReference type="SUPFAM" id="SSF56420">
    <property type="entry name" value="Peptide deformylase"/>
    <property type="match status" value="1"/>
</dbReference>
<comment type="cofactor">
    <cofactor evidence="2">
        <name>Fe(2+)</name>
        <dbReference type="ChEBI" id="CHEBI:29033"/>
    </cofactor>
    <text evidence="2">Binds 1 Fe(2+) ion.</text>
</comment>
<organism evidence="3 4">
    <name type="scientific">candidate division TA06 bacterium</name>
    <dbReference type="NCBI Taxonomy" id="2250710"/>
    <lineage>
        <taxon>Bacteria</taxon>
        <taxon>Bacteria division TA06</taxon>
    </lineage>
</organism>
<dbReference type="GO" id="GO:0046872">
    <property type="term" value="F:metal ion binding"/>
    <property type="evidence" value="ECO:0007669"/>
    <property type="project" value="UniProtKB-KW"/>
</dbReference>
<keyword evidence="2" id="KW-0648">Protein biosynthesis</keyword>
<feature type="active site" evidence="2">
    <location>
        <position position="129"/>
    </location>
</feature>
<keyword evidence="2" id="KW-0408">Iron</keyword>
<evidence type="ECO:0000256" key="1">
    <source>
        <dbReference type="ARBA" id="ARBA00010759"/>
    </source>
</evidence>
<dbReference type="AlphaFoldDB" id="A0A523UT01"/>
<dbReference type="PANTHER" id="PTHR10458:SF22">
    <property type="entry name" value="PEPTIDE DEFORMYLASE"/>
    <property type="match status" value="1"/>
</dbReference>
<evidence type="ECO:0000313" key="3">
    <source>
        <dbReference type="EMBL" id="TET45660.1"/>
    </source>
</evidence>
<dbReference type="EC" id="3.5.1.88" evidence="2"/>
<dbReference type="PANTHER" id="PTHR10458">
    <property type="entry name" value="PEPTIDE DEFORMYLASE"/>
    <property type="match status" value="1"/>
</dbReference>